<sequence>MNESDERYGLLTDTSDVRETLTPELQRHLPPFTALNWLRAGWRDLMTQPGPSLAYGLAVFLISVLVVSGLFSYGWGQILFPALAGFLVVGPVLAVGLYQKSRAIQTDVPFSLNDMLAVRACSETGQIFFVGVLLCLVMLLWVRAAVLIYALFFGYLPFPGFDHMTALLLATGTGWGMLFTGTIVGGLFAAFSFATGAFSIPMLLNERTDAVTAMSRSMALVWNNVPVMMAWGAVVLGLSAIALLTGLLGLIVVFPLLGHATWHAYEAVRRPDLARSDASSAAAPGQRFAGRAELARD</sequence>
<keyword evidence="2" id="KW-0472">Membrane</keyword>
<protein>
    <submittedName>
        <fullName evidence="3">DUF2189 domain-containing protein</fullName>
    </submittedName>
</protein>
<reference evidence="3 4" key="1">
    <citation type="submission" date="2020-01" db="EMBL/GenBank/DDBJ databases">
        <title>Jiella pacifica sp. nov.</title>
        <authorList>
            <person name="Xue Z."/>
            <person name="Zhu S."/>
            <person name="Chen J."/>
            <person name="Yang J."/>
        </authorList>
    </citation>
    <scope>NUCLEOTIDE SEQUENCE [LARGE SCALE GENOMIC DNA]</scope>
    <source>
        <strain evidence="3 4">40Bstr34</strain>
    </source>
</reference>
<keyword evidence="2" id="KW-0812">Transmembrane</keyword>
<accession>A0A6N9T8R9</accession>
<evidence type="ECO:0000256" key="1">
    <source>
        <dbReference type="SAM" id="MobiDB-lite"/>
    </source>
</evidence>
<dbReference type="Proteomes" id="UP000469011">
    <property type="component" value="Unassembled WGS sequence"/>
</dbReference>
<evidence type="ECO:0000256" key="2">
    <source>
        <dbReference type="SAM" id="Phobius"/>
    </source>
</evidence>
<evidence type="ECO:0000313" key="4">
    <source>
        <dbReference type="Proteomes" id="UP000469011"/>
    </source>
</evidence>
<feature type="transmembrane region" description="Helical" evidence="2">
    <location>
        <begin position="175"/>
        <end position="204"/>
    </location>
</feature>
<feature type="transmembrane region" description="Helical" evidence="2">
    <location>
        <begin position="53"/>
        <end position="72"/>
    </location>
</feature>
<gene>
    <name evidence="3" type="ORF">GTK09_25085</name>
</gene>
<dbReference type="AlphaFoldDB" id="A0A6N9T8R9"/>
<keyword evidence="4" id="KW-1185">Reference proteome</keyword>
<evidence type="ECO:0000313" key="3">
    <source>
        <dbReference type="EMBL" id="NDW07690.1"/>
    </source>
</evidence>
<proteinExistence type="predicted"/>
<feature type="transmembrane region" description="Helical" evidence="2">
    <location>
        <begin position="127"/>
        <end position="155"/>
    </location>
</feature>
<feature type="transmembrane region" description="Helical" evidence="2">
    <location>
        <begin position="78"/>
        <end position="98"/>
    </location>
</feature>
<feature type="region of interest" description="Disordered" evidence="1">
    <location>
        <begin position="278"/>
        <end position="297"/>
    </location>
</feature>
<dbReference type="EMBL" id="JAAAMG010000035">
    <property type="protein sequence ID" value="NDW07690.1"/>
    <property type="molecule type" value="Genomic_DNA"/>
</dbReference>
<dbReference type="InterPro" id="IPR018692">
    <property type="entry name" value="DUF2189"/>
</dbReference>
<organism evidence="3 4">
    <name type="scientific">Jiella pacifica</name>
    <dbReference type="NCBI Taxonomy" id="2696469"/>
    <lineage>
        <taxon>Bacteria</taxon>
        <taxon>Pseudomonadati</taxon>
        <taxon>Pseudomonadota</taxon>
        <taxon>Alphaproteobacteria</taxon>
        <taxon>Hyphomicrobiales</taxon>
        <taxon>Aurantimonadaceae</taxon>
        <taxon>Jiella</taxon>
    </lineage>
</organism>
<name>A0A6N9T8R9_9HYPH</name>
<comment type="caution">
    <text evidence="3">The sequence shown here is derived from an EMBL/GenBank/DDBJ whole genome shotgun (WGS) entry which is preliminary data.</text>
</comment>
<keyword evidence="2" id="KW-1133">Transmembrane helix</keyword>
<dbReference type="RefSeq" id="WP_163466142.1">
    <property type="nucleotide sequence ID" value="NZ_JAAAMG010000035.1"/>
</dbReference>
<feature type="transmembrane region" description="Helical" evidence="2">
    <location>
        <begin position="225"/>
        <end position="254"/>
    </location>
</feature>
<dbReference type="Pfam" id="PF09955">
    <property type="entry name" value="DUF2189"/>
    <property type="match status" value="1"/>
</dbReference>